<evidence type="ECO:0000256" key="3">
    <source>
        <dbReference type="SAM" id="SignalP"/>
    </source>
</evidence>
<dbReference type="InterPro" id="IPR011022">
    <property type="entry name" value="Arrestin_C-like"/>
</dbReference>
<protein>
    <recommendedName>
        <fullName evidence="4">Arrestin C-terminal-like domain-containing protein</fullName>
    </recommendedName>
</protein>
<dbReference type="AlphaFoldDB" id="A0A7R8XIH5"/>
<dbReference type="Proteomes" id="UP000677054">
    <property type="component" value="Unassembled WGS sequence"/>
</dbReference>
<dbReference type="Gene3D" id="2.60.40.840">
    <property type="match status" value="1"/>
</dbReference>
<dbReference type="EMBL" id="CAJPEV010001782">
    <property type="protein sequence ID" value="CAG0894326.1"/>
    <property type="molecule type" value="Genomic_DNA"/>
</dbReference>
<feature type="signal peptide" evidence="3">
    <location>
        <begin position="1"/>
        <end position="19"/>
    </location>
</feature>
<sequence>MLSLLVLPILATIAIKVFKKTSPNGKITVYLGKRDYVDHLNNVDPIDGVVVVDSEYLHGRKLFGQAPDETMGLKFTKEMVLARALIQPDSQPSNQISELQQRLMRKLGPGARTFRFQLPVTAPTSVTLQPNLGEEGKPLGVEYALTTWVAENQDENPHRRSSVSMAIRKVQYAPVSRGIRQPSAVVSKGFAMSSGRLNLEVNLDKDIFYHGEKVSANVCVSNNSRKTVKSFKVSIVQQCEISVVNAQFSREVASLQTKEGCPIMPGTSLHKQFFLTPLAGNTKNKEGVALDGRLRDEDANLASSTLVADGESTGSAFGIIVTYVLRVKLNCGHLGGELLADLPFKLLHPAPGSEAEVRIRAEKKAREIEAHHKRQSTLNDTDDDDPNIVFEDFKRMRSIDMVDS</sequence>
<evidence type="ECO:0000256" key="2">
    <source>
        <dbReference type="ARBA" id="ARBA00022606"/>
    </source>
</evidence>
<dbReference type="PRINTS" id="PR00309">
    <property type="entry name" value="ARRESTIN"/>
</dbReference>
<keyword evidence="6" id="KW-1185">Reference proteome</keyword>
<dbReference type="EMBL" id="LR901299">
    <property type="protein sequence ID" value="CAD7248299.1"/>
    <property type="molecule type" value="Genomic_DNA"/>
</dbReference>
<keyword evidence="2" id="KW-0716">Sensory transduction</keyword>
<dbReference type="InterPro" id="IPR000698">
    <property type="entry name" value="Arrestin"/>
</dbReference>
<gene>
    <name evidence="5" type="ORF">DSTB1V02_LOCUS8117</name>
</gene>
<dbReference type="PANTHER" id="PTHR11792">
    <property type="entry name" value="ARRESTIN"/>
    <property type="match status" value="1"/>
</dbReference>
<feature type="domain" description="Arrestin C-terminal-like" evidence="4">
    <location>
        <begin position="193"/>
        <end position="351"/>
    </location>
</feature>
<dbReference type="GO" id="GO:0002031">
    <property type="term" value="P:G protein-coupled receptor internalization"/>
    <property type="evidence" value="ECO:0007669"/>
    <property type="project" value="TreeGrafter"/>
</dbReference>
<dbReference type="SUPFAM" id="SSF81296">
    <property type="entry name" value="E set domains"/>
    <property type="match status" value="2"/>
</dbReference>
<feature type="chain" id="PRO_5036209217" description="Arrestin C-terminal-like domain-containing protein" evidence="3">
    <location>
        <begin position="20"/>
        <end position="404"/>
    </location>
</feature>
<proteinExistence type="inferred from homology"/>
<evidence type="ECO:0000259" key="4">
    <source>
        <dbReference type="SMART" id="SM01017"/>
    </source>
</evidence>
<dbReference type="SMART" id="SM01017">
    <property type="entry name" value="Arrestin_C"/>
    <property type="match status" value="1"/>
</dbReference>
<evidence type="ECO:0000313" key="6">
    <source>
        <dbReference type="Proteomes" id="UP000677054"/>
    </source>
</evidence>
<dbReference type="PANTHER" id="PTHR11792:SF23">
    <property type="entry name" value="PHOSRESTIN-1"/>
    <property type="match status" value="1"/>
</dbReference>
<dbReference type="Pfam" id="PF00339">
    <property type="entry name" value="Arrestin_N"/>
    <property type="match status" value="1"/>
</dbReference>
<organism evidence="5">
    <name type="scientific">Darwinula stevensoni</name>
    <dbReference type="NCBI Taxonomy" id="69355"/>
    <lineage>
        <taxon>Eukaryota</taxon>
        <taxon>Metazoa</taxon>
        <taxon>Ecdysozoa</taxon>
        <taxon>Arthropoda</taxon>
        <taxon>Crustacea</taxon>
        <taxon>Oligostraca</taxon>
        <taxon>Ostracoda</taxon>
        <taxon>Podocopa</taxon>
        <taxon>Podocopida</taxon>
        <taxon>Darwinulocopina</taxon>
        <taxon>Darwinuloidea</taxon>
        <taxon>Darwinulidae</taxon>
        <taxon>Darwinula</taxon>
    </lineage>
</organism>
<evidence type="ECO:0000256" key="1">
    <source>
        <dbReference type="ARBA" id="ARBA00005298"/>
    </source>
</evidence>
<comment type="similarity">
    <text evidence="1">Belongs to the arrestin family.</text>
</comment>
<dbReference type="Gene3D" id="2.60.40.640">
    <property type="match status" value="1"/>
</dbReference>
<dbReference type="GO" id="GO:0007165">
    <property type="term" value="P:signal transduction"/>
    <property type="evidence" value="ECO:0007669"/>
    <property type="project" value="InterPro"/>
</dbReference>
<name>A0A7R8XIH5_9CRUS</name>
<dbReference type="GO" id="GO:0001664">
    <property type="term" value="F:G protein-coupled receptor binding"/>
    <property type="evidence" value="ECO:0007669"/>
    <property type="project" value="TreeGrafter"/>
</dbReference>
<dbReference type="InterPro" id="IPR014756">
    <property type="entry name" value="Ig_E-set"/>
</dbReference>
<evidence type="ECO:0000313" key="5">
    <source>
        <dbReference type="EMBL" id="CAD7248299.1"/>
    </source>
</evidence>
<keyword evidence="3" id="KW-0732">Signal</keyword>
<dbReference type="InterPro" id="IPR014753">
    <property type="entry name" value="Arrestin_N"/>
</dbReference>
<dbReference type="Pfam" id="PF02752">
    <property type="entry name" value="Arrestin_C"/>
    <property type="match status" value="1"/>
</dbReference>
<dbReference type="InterPro" id="IPR014752">
    <property type="entry name" value="Arrestin-like_C"/>
</dbReference>
<dbReference type="InterPro" id="IPR011021">
    <property type="entry name" value="Arrestin-like_N"/>
</dbReference>
<dbReference type="OrthoDB" id="298939at2759"/>
<reference evidence="5" key="1">
    <citation type="submission" date="2020-11" db="EMBL/GenBank/DDBJ databases">
        <authorList>
            <person name="Tran Van P."/>
        </authorList>
    </citation>
    <scope>NUCLEOTIDE SEQUENCE</scope>
</reference>
<accession>A0A7R8XIH5</accession>
<dbReference type="GO" id="GO:0005737">
    <property type="term" value="C:cytoplasm"/>
    <property type="evidence" value="ECO:0007669"/>
    <property type="project" value="TreeGrafter"/>
</dbReference>